<accession>A0A1E5RN81</accession>
<comment type="similarity">
    <text evidence="2">Belongs to the NFX1 family.</text>
</comment>
<evidence type="ECO:0000256" key="2">
    <source>
        <dbReference type="ARBA" id="ARBA00007269"/>
    </source>
</evidence>
<dbReference type="InterPro" id="IPR000967">
    <property type="entry name" value="Znf_NFX1"/>
</dbReference>
<dbReference type="STRING" id="56408.A0A1E5RN81"/>
<feature type="domain" description="RING-type" evidence="12">
    <location>
        <begin position="53"/>
        <end position="107"/>
    </location>
</feature>
<dbReference type="PROSITE" id="PS51061">
    <property type="entry name" value="R3H"/>
    <property type="match status" value="1"/>
</dbReference>
<dbReference type="GO" id="GO:0000981">
    <property type="term" value="F:DNA-binding transcription factor activity, RNA polymerase II-specific"/>
    <property type="evidence" value="ECO:0007669"/>
    <property type="project" value="TreeGrafter"/>
</dbReference>
<dbReference type="InterPro" id="IPR001841">
    <property type="entry name" value="Znf_RING"/>
</dbReference>
<evidence type="ECO:0000313" key="14">
    <source>
        <dbReference type="EMBL" id="OEJ88351.1"/>
    </source>
</evidence>
<dbReference type="GO" id="GO:0008270">
    <property type="term" value="F:zinc ion binding"/>
    <property type="evidence" value="ECO:0007669"/>
    <property type="project" value="UniProtKB-KW"/>
</dbReference>
<feature type="region of interest" description="Disordered" evidence="11">
    <location>
        <begin position="987"/>
        <end position="1010"/>
    </location>
</feature>
<keyword evidence="15" id="KW-1185">Reference proteome</keyword>
<keyword evidence="8" id="KW-0804">Transcription</keyword>
<keyword evidence="7" id="KW-0805">Transcription regulation</keyword>
<comment type="caution">
    <text evidence="14">The sequence shown here is derived from an EMBL/GenBank/DDBJ whole genome shotgun (WGS) entry which is preliminary data.</text>
</comment>
<dbReference type="EMBL" id="LPNM01000005">
    <property type="protein sequence ID" value="OEJ88351.1"/>
    <property type="molecule type" value="Genomic_DNA"/>
</dbReference>
<evidence type="ECO:0000256" key="7">
    <source>
        <dbReference type="ARBA" id="ARBA00023015"/>
    </source>
</evidence>
<keyword evidence="4" id="KW-0677">Repeat</keyword>
<evidence type="ECO:0000256" key="9">
    <source>
        <dbReference type="ARBA" id="ARBA00023242"/>
    </source>
</evidence>
<keyword evidence="6" id="KW-0862">Zinc</keyword>
<dbReference type="InterPro" id="IPR001374">
    <property type="entry name" value="R3H_dom"/>
</dbReference>
<evidence type="ECO:0000259" key="13">
    <source>
        <dbReference type="PROSITE" id="PS51061"/>
    </source>
</evidence>
<evidence type="ECO:0000256" key="3">
    <source>
        <dbReference type="ARBA" id="ARBA00022723"/>
    </source>
</evidence>
<dbReference type="PROSITE" id="PS50089">
    <property type="entry name" value="ZF_RING_2"/>
    <property type="match status" value="1"/>
</dbReference>
<sequence>MTFSVETTDFVEPTDVNHLNHIHASDLEALNEEEVPYYEQTIKEIIDGETYQCMICTVEMDPYCKMYSCDHCFRVFDFECIKQWAEKSIKRNLEKSSDPGEWKCPNCMHGFQKIPSRSTCWCGKVINPEPNLLYPNSCGQTCGAKKHGGCKEHGCLNSCHLGPHNTCSLLVDVFCNCKLHSFKEQCSSATKLVIANNNKRGDNTETFDCGTECGLLLPCGVHKCTKKCHTGFCGECDHVIETDEQIKCYCGSEHKSKIKCNEIQIRGKSCLEESDLPSSWIGAFKCKNTRQIKYACNEHEYQLDCDIIKIDLTKKENKKICPLSPDILKTCPCGKTPISHQQRQKCTDPVPTCKEVCGKILSPEHPEYTCLYKCHNGPCMDINQYIETKQCDCQYTKYLVPYAMQTPPKCYIQCDMLMSCRKHRCKEICCSGKPDAMKRSNALSKKKSFFTSHLQVDESEIEAMHICLKTCNQLLNCKIHRCTRKCHQGKCSPCIESDSNDLVCPCGKTVVLAPVRCGTVLPKCYHNCLKVGTKYPECDHNVNMHLCHEGDCPKCTTSVLKKCKCYRKTPVRTLCHINNVSCGQSCYKPLQSCSHQCVKKCHSENEPCSEVCVQTCNQIRADCGHKCGLKCHGKTDCVVAATFDKNYRCSVIVGIECDCGRIKKNVRCCDLNDSNEKLECDDECNHFQRLMQFKKALGLNSVSTNIDAETNDLGQGDISSSGLLKTDNSAQLKLTVDTQFEDLKLPYTEDVLLAFGKDKTWCKQVETFMNNFVADGSVISHHFKPMPAQQRTFIRNLANSFQLYSESQDKEPKRSVFIKKNILKGNIISVSPSMSLTDAQAIYWKYKDYVKELKIKHYKETSSKTYLNLKAPEVPTQPEPVETEFNCFVLEGKCSTMELQNLMETFLKMTLIGEVDIKQPNVAQNILVIQPVKPMTANRERDMKTIQPMVNSSLAAKFNNNVSFKMGRVDEFLNYVTELASYTENNKDSVTVDDPNKDASTSEFESSEFF</sequence>
<evidence type="ECO:0000256" key="4">
    <source>
        <dbReference type="ARBA" id="ARBA00022737"/>
    </source>
</evidence>
<evidence type="ECO:0000256" key="10">
    <source>
        <dbReference type="PROSITE-ProRule" id="PRU00175"/>
    </source>
</evidence>
<reference evidence="15" key="1">
    <citation type="journal article" date="2016" name="Genome Announc.">
        <title>Genome sequences of three species of Hanseniaspora isolated from spontaneous wine fermentations.</title>
        <authorList>
            <person name="Sternes P.R."/>
            <person name="Lee D."/>
            <person name="Kutyna D.R."/>
            <person name="Borneman A.R."/>
        </authorList>
    </citation>
    <scope>NUCLEOTIDE SEQUENCE [LARGE SCALE GENOMIC DNA]</scope>
    <source>
        <strain evidence="15">AWRI3579</strain>
    </source>
</reference>
<organism evidence="14 15">
    <name type="scientific">Hanseniaspora osmophila</name>
    <dbReference type="NCBI Taxonomy" id="56408"/>
    <lineage>
        <taxon>Eukaryota</taxon>
        <taxon>Fungi</taxon>
        <taxon>Dikarya</taxon>
        <taxon>Ascomycota</taxon>
        <taxon>Saccharomycotina</taxon>
        <taxon>Saccharomycetes</taxon>
        <taxon>Saccharomycodales</taxon>
        <taxon>Saccharomycodaceae</taxon>
        <taxon>Hanseniaspora</taxon>
    </lineage>
</organism>
<dbReference type="Pfam" id="PF01424">
    <property type="entry name" value="R3H"/>
    <property type="match status" value="1"/>
</dbReference>
<dbReference type="GO" id="GO:0000122">
    <property type="term" value="P:negative regulation of transcription by RNA polymerase II"/>
    <property type="evidence" value="ECO:0007669"/>
    <property type="project" value="TreeGrafter"/>
</dbReference>
<proteinExistence type="inferred from homology"/>
<dbReference type="OrthoDB" id="6512771at2759"/>
<dbReference type="PANTHER" id="PTHR12360">
    <property type="entry name" value="NUCLEAR TRANSCRIPTION FACTOR, X-BOX BINDING 1 NFX1"/>
    <property type="match status" value="1"/>
</dbReference>
<dbReference type="Gene3D" id="3.30.1370.50">
    <property type="entry name" value="R3H-like domain"/>
    <property type="match status" value="1"/>
</dbReference>
<dbReference type="AlphaFoldDB" id="A0A1E5RN81"/>
<dbReference type="SMART" id="SM00393">
    <property type="entry name" value="R3H"/>
    <property type="match status" value="1"/>
</dbReference>
<dbReference type="FunCoup" id="A0A1E5RN81">
    <property type="interactions" value="1024"/>
</dbReference>
<evidence type="ECO:0000259" key="12">
    <source>
        <dbReference type="PROSITE" id="PS50089"/>
    </source>
</evidence>
<dbReference type="SUPFAM" id="SSF82708">
    <property type="entry name" value="R3H domain"/>
    <property type="match status" value="1"/>
</dbReference>
<dbReference type="Proteomes" id="UP000095728">
    <property type="component" value="Unassembled WGS sequence"/>
</dbReference>
<protein>
    <submittedName>
        <fullName evidence="14">FKBP12-associated protein 1</fullName>
    </submittedName>
</protein>
<dbReference type="GO" id="GO:0000977">
    <property type="term" value="F:RNA polymerase II transcription regulatory region sequence-specific DNA binding"/>
    <property type="evidence" value="ECO:0007669"/>
    <property type="project" value="TreeGrafter"/>
</dbReference>
<dbReference type="PANTHER" id="PTHR12360:SF12">
    <property type="entry name" value="TRANSCRIPTIONAL REPRESSOR NF-X1"/>
    <property type="match status" value="1"/>
</dbReference>
<evidence type="ECO:0000313" key="15">
    <source>
        <dbReference type="Proteomes" id="UP000095728"/>
    </source>
</evidence>
<dbReference type="GO" id="GO:0005634">
    <property type="term" value="C:nucleus"/>
    <property type="evidence" value="ECO:0007669"/>
    <property type="project" value="UniProtKB-SubCell"/>
</dbReference>
<keyword evidence="9" id="KW-0539">Nucleus</keyword>
<evidence type="ECO:0000256" key="1">
    <source>
        <dbReference type="ARBA" id="ARBA00004123"/>
    </source>
</evidence>
<gene>
    <name evidence="14" type="ORF">AWRI3579_g850</name>
</gene>
<keyword evidence="5 10" id="KW-0863">Zinc-finger</keyword>
<dbReference type="InParanoid" id="A0A1E5RN81"/>
<name>A0A1E5RN81_9ASCO</name>
<evidence type="ECO:0000256" key="8">
    <source>
        <dbReference type="ARBA" id="ARBA00023163"/>
    </source>
</evidence>
<dbReference type="CDD" id="cd06008">
    <property type="entry name" value="NF-X1-zinc-finger"/>
    <property type="match status" value="2"/>
</dbReference>
<dbReference type="InterPro" id="IPR034078">
    <property type="entry name" value="NFX1_fam"/>
</dbReference>
<keyword evidence="3" id="KW-0479">Metal-binding</keyword>
<comment type="subcellular location">
    <subcellularLocation>
        <location evidence="1">Nucleus</location>
    </subcellularLocation>
</comment>
<dbReference type="SUPFAM" id="SSF57850">
    <property type="entry name" value="RING/U-box"/>
    <property type="match status" value="1"/>
</dbReference>
<feature type="domain" description="R3H" evidence="13">
    <location>
        <begin position="759"/>
        <end position="822"/>
    </location>
</feature>
<evidence type="ECO:0000256" key="11">
    <source>
        <dbReference type="SAM" id="MobiDB-lite"/>
    </source>
</evidence>
<evidence type="ECO:0000256" key="5">
    <source>
        <dbReference type="ARBA" id="ARBA00022771"/>
    </source>
</evidence>
<dbReference type="SMART" id="SM00438">
    <property type="entry name" value="ZnF_NFX"/>
    <property type="match status" value="7"/>
</dbReference>
<dbReference type="InterPro" id="IPR036867">
    <property type="entry name" value="R3H_dom_sf"/>
</dbReference>
<evidence type="ECO:0000256" key="6">
    <source>
        <dbReference type="ARBA" id="ARBA00022833"/>
    </source>
</evidence>